<dbReference type="RefSeq" id="WP_023276628.1">
    <property type="nucleotide sequence ID" value="NZ_CP097562.1"/>
</dbReference>
<dbReference type="Gene3D" id="3.30.70.1440">
    <property type="entry name" value="Multidrug efflux transporter AcrB pore domain"/>
    <property type="match status" value="1"/>
</dbReference>
<dbReference type="SUPFAM" id="SSF82866">
    <property type="entry name" value="Multidrug efflux transporter AcrB transmembrane domain"/>
    <property type="match status" value="2"/>
</dbReference>
<dbReference type="InterPro" id="IPR001036">
    <property type="entry name" value="Acrflvin-R"/>
</dbReference>
<organism evidence="1 2">
    <name type="scientific">Mucispirillum schaedleri ASF457</name>
    <dbReference type="NCBI Taxonomy" id="1379858"/>
    <lineage>
        <taxon>Bacteria</taxon>
        <taxon>Pseudomonadati</taxon>
        <taxon>Deferribacterota</taxon>
        <taxon>Deferribacteres</taxon>
        <taxon>Deferribacterales</taxon>
        <taxon>Mucispirillaceae</taxon>
        <taxon>Mucispirillum</taxon>
    </lineage>
</organism>
<dbReference type="GO" id="GO:0042910">
    <property type="term" value="F:xenobiotic transmembrane transporter activity"/>
    <property type="evidence" value="ECO:0007669"/>
    <property type="project" value="TreeGrafter"/>
</dbReference>
<dbReference type="AlphaFoldDB" id="V2Q9Y7"/>
<evidence type="ECO:0000313" key="2">
    <source>
        <dbReference type="Proteomes" id="UP000017429"/>
    </source>
</evidence>
<dbReference type="InterPro" id="IPR027463">
    <property type="entry name" value="AcrB_DN_DC_subdom"/>
</dbReference>
<gene>
    <name evidence="1" type="primary">mexB</name>
    <name evidence="1" type="ORF">N508_002084</name>
</gene>
<dbReference type="Gene3D" id="3.30.70.1430">
    <property type="entry name" value="Multidrug efflux transporter AcrB pore domain"/>
    <property type="match status" value="2"/>
</dbReference>
<dbReference type="PANTHER" id="PTHR32063:SF0">
    <property type="entry name" value="SWARMING MOTILITY PROTEIN SWRC"/>
    <property type="match status" value="1"/>
</dbReference>
<keyword evidence="2" id="KW-1185">Reference proteome</keyword>
<dbReference type="KEGG" id="msch:N508_002084"/>
<dbReference type="SUPFAM" id="SSF82693">
    <property type="entry name" value="Multidrug efflux transporter AcrB pore domain, PN1, PN2, PC1 and PC2 subdomains"/>
    <property type="match status" value="2"/>
</dbReference>
<dbReference type="PRINTS" id="PR00702">
    <property type="entry name" value="ACRIFLAVINRP"/>
</dbReference>
<dbReference type="OrthoDB" id="8430015at2"/>
<dbReference type="GO" id="GO:0005886">
    <property type="term" value="C:plasma membrane"/>
    <property type="evidence" value="ECO:0007669"/>
    <property type="project" value="TreeGrafter"/>
</dbReference>
<reference evidence="1" key="2">
    <citation type="submission" date="2022-05" db="EMBL/GenBank/DDBJ databases">
        <authorList>
            <person name="Proctor A.L."/>
            <person name="Phillips G.J."/>
            <person name="Wannemuehler M.J."/>
        </authorList>
    </citation>
    <scope>NUCLEOTIDE SEQUENCE</scope>
    <source>
        <strain evidence="1">ASF457</strain>
    </source>
</reference>
<evidence type="ECO:0000313" key="1">
    <source>
        <dbReference type="EMBL" id="USF24989.1"/>
    </source>
</evidence>
<sequence>MIKFAVENPVKVLVGVCFLVIFGIQAFFNMPYRLIPSIEYPQISISTYWRGASPYEIEKEILERQERVLKTIPGVIDCESTARESSAYITLMFDKDVPVNDAILLVANKLNEVSGYPDNINQPTIRAANTDTVSVVDLMLLTDDTNKRSIDEYLSFFEETIKPYFDRIKGVADVSYWGGRARQIHIDVDPYRLSAYNITLSAIISALKQENVNISAGTIDFGAKDYRFRTIGEAKTPQDIRDIVVISSDNARIKLNDIAQVDYGFSKRNTIVSYGNTNALSVGIVAQAGANVLELTNDVDKVVENLNNGILKNNGLKFVKISDQKNYILQAVELVKSNIIVGGILAVIVLLIFLRSVRATLVIAVTIPICIIGTFLIMHMLGRSLNVISLAGIAFSVGMLIDNSIVVLENIDRHIALGGKKTINSVVKATKEVWGAILASTLTTIAVFLPIVFIKEEAGQLFGDIAIAVSAAVALSLAASITVIPVLSKILFSAGENKEKNIAVINIIKNKLAALHINENIKEKLIKYSPNNMIVYVGSFFVKYIVLISDKINSSFIIKLAFIVTVTGFSILSAYMLMPKMDYLPLGNKNMMESRFTPPPGISYNERKAMGDFIYRELKPYIESEKDGYPQIDSFVFIASSTYVALRATSKDEARVVELQPLLASVAARLPGITASTSQVPLFNIGRGSSNTFLMNVAGAMEYESLVNTVRLIQDRIMNEIPEVQLRLNPASNPVYPEVQIIPNREALKSAGITATELGISVDAYLDGRKIGEFKDSSIGTIDIMLQGERKSFDNPDEVYSILVNSGSGFPVPISSLAETKEVMGIERIRRYNYQRSFLFIITLPKGMVLEQLQDKINKKVLEPMREEGLLQGITVYTSGASSKLESAKNALSGNFLLAILITYLLMAALLNNFFYPFIIMFSVPLAASGGFIGLELVNKYVTAQSLDIITMLGFIMLIGSVVNNPILIVYQTLNNIKYGMSGSSAIHDALKTRIRPIFMSTATSLFGMLPLVLANGAGSELYRGMGSVILGGIALSTIFTLFLIPALLSLFLGRKKGLQ</sequence>
<dbReference type="SUPFAM" id="SSF82714">
    <property type="entry name" value="Multidrug efflux transporter AcrB TolC docking domain, DN and DC subdomains"/>
    <property type="match status" value="2"/>
</dbReference>
<name>V2Q9Y7_9BACT</name>
<reference evidence="1" key="3">
    <citation type="submission" date="2022-06" db="EMBL/GenBank/DDBJ databases">
        <title>Resources to Facilitate Use of the Altered Schaedler Flora (ASF) Mouse Model to Study Microbiome Function.</title>
        <authorList>
            <person name="Proctor A."/>
            <person name="Parvinroo S."/>
            <person name="Richie T."/>
            <person name="Jia X."/>
            <person name="Lee S.T.M."/>
            <person name="Karp P.D."/>
            <person name="Paley S."/>
            <person name="Kostic A.D."/>
            <person name="Pierre J.F."/>
            <person name="Wannemuehler M.J."/>
            <person name="Phillips G.J."/>
        </authorList>
    </citation>
    <scope>NUCLEOTIDE SEQUENCE</scope>
    <source>
        <strain evidence="1">ASF457</strain>
    </source>
</reference>
<accession>V2Q9Y7</accession>
<dbReference type="EMBL" id="CP097562">
    <property type="protein sequence ID" value="USF24989.1"/>
    <property type="molecule type" value="Genomic_DNA"/>
</dbReference>
<dbReference type="eggNOG" id="COG0841">
    <property type="taxonomic scope" value="Bacteria"/>
</dbReference>
<dbReference type="Proteomes" id="UP000017429">
    <property type="component" value="Chromosome"/>
</dbReference>
<dbReference type="Gene3D" id="1.20.1640.10">
    <property type="entry name" value="Multidrug efflux transporter AcrB transmembrane domain"/>
    <property type="match status" value="2"/>
</dbReference>
<protein>
    <submittedName>
        <fullName evidence="1">Multidrug resistance protein MexB</fullName>
    </submittedName>
</protein>
<proteinExistence type="predicted"/>
<reference evidence="1" key="1">
    <citation type="journal article" date="2014" name="Genome Announc.">
        <title>Draft genome sequences of the altered schaedler flora, a defined bacterial community from gnotobiotic mice.</title>
        <authorList>
            <person name="Wannemuehler M.J."/>
            <person name="Overstreet A.M."/>
            <person name="Ward D.V."/>
            <person name="Phillips G.J."/>
        </authorList>
    </citation>
    <scope>NUCLEOTIDE SEQUENCE</scope>
    <source>
        <strain evidence="1">ASF457</strain>
    </source>
</reference>
<dbReference type="PANTHER" id="PTHR32063">
    <property type="match status" value="1"/>
</dbReference>
<dbReference type="Gene3D" id="3.30.2090.10">
    <property type="entry name" value="Multidrug efflux transporter AcrB TolC docking domain, DN and DC subdomains"/>
    <property type="match status" value="2"/>
</dbReference>
<dbReference type="Pfam" id="PF00873">
    <property type="entry name" value="ACR_tran"/>
    <property type="match status" value="1"/>
</dbReference>
<dbReference type="Gene3D" id="3.30.70.1320">
    <property type="entry name" value="Multidrug efflux transporter AcrB pore domain like"/>
    <property type="match status" value="1"/>
</dbReference>